<dbReference type="EMBL" id="CP017269">
    <property type="protein sequence ID" value="AOT72434.1"/>
    <property type="molecule type" value="Genomic_DNA"/>
</dbReference>
<accession>A0A1D8GNH1</accession>
<reference evidence="1 2" key="1">
    <citation type="submission" date="2016-09" db="EMBL/GenBank/DDBJ databases">
        <title>Genomic analysis reveals versatility of anaerobic energy metabolism of Geosporobacter ferrireducens IRF9 of phylum Firmicutes.</title>
        <authorList>
            <person name="Kim S.-J."/>
        </authorList>
    </citation>
    <scope>NUCLEOTIDE SEQUENCE [LARGE SCALE GENOMIC DNA]</scope>
    <source>
        <strain evidence="1 2">IRF9</strain>
    </source>
</reference>
<evidence type="ECO:0000313" key="1">
    <source>
        <dbReference type="EMBL" id="AOT72434.1"/>
    </source>
</evidence>
<dbReference type="AlphaFoldDB" id="A0A1D8GNH1"/>
<gene>
    <name evidence="1" type="ORF">Gferi_24510</name>
</gene>
<evidence type="ECO:0000313" key="2">
    <source>
        <dbReference type="Proteomes" id="UP000095743"/>
    </source>
</evidence>
<name>A0A1D8GNH1_9FIRM</name>
<sequence length="95" mass="10912">MGNQLRIIQLYAVWRIISSQEAAVHKEFAKQKKPHCLQEQTGWQWGILQGGARNEHENAAKNAVKTPLEVDGFYLYKTKKPSITGLFCLSTLYQY</sequence>
<dbReference type="Proteomes" id="UP000095743">
    <property type="component" value="Chromosome"/>
</dbReference>
<dbReference type="KEGG" id="gfe:Gferi_24510"/>
<dbReference type="RefSeq" id="WP_069980743.1">
    <property type="nucleotide sequence ID" value="NZ_VENK01000012.1"/>
</dbReference>
<keyword evidence="2" id="KW-1185">Reference proteome</keyword>
<organism evidence="1 2">
    <name type="scientific">Geosporobacter ferrireducens</name>
    <dbReference type="NCBI Taxonomy" id="1424294"/>
    <lineage>
        <taxon>Bacteria</taxon>
        <taxon>Bacillati</taxon>
        <taxon>Bacillota</taxon>
        <taxon>Clostridia</taxon>
        <taxon>Peptostreptococcales</taxon>
        <taxon>Thermotaleaceae</taxon>
        <taxon>Geosporobacter</taxon>
    </lineage>
</organism>
<proteinExistence type="predicted"/>
<protein>
    <submittedName>
        <fullName evidence="1">Uncharacterized protein</fullName>
    </submittedName>
</protein>